<dbReference type="SUPFAM" id="SSF46785">
    <property type="entry name" value="Winged helix' DNA-binding domain"/>
    <property type="match status" value="1"/>
</dbReference>
<name>A0A225NR21_9RHOB</name>
<dbReference type="PANTHER" id="PTHR43428:SF1">
    <property type="entry name" value="ARSENATE REDUCTASE"/>
    <property type="match status" value="1"/>
</dbReference>
<dbReference type="InterPro" id="IPR036390">
    <property type="entry name" value="WH_DNA-bd_sf"/>
</dbReference>
<dbReference type="AlphaFoldDB" id="A0A225NR21"/>
<dbReference type="Pfam" id="PF12840">
    <property type="entry name" value="HTH_20"/>
    <property type="match status" value="1"/>
</dbReference>
<dbReference type="PROSITE" id="PS50987">
    <property type="entry name" value="HTH_ARSR_2"/>
    <property type="match status" value="1"/>
</dbReference>
<dbReference type="InterPro" id="IPR001845">
    <property type="entry name" value="HTH_ArsR_DNA-bd_dom"/>
</dbReference>
<evidence type="ECO:0000313" key="4">
    <source>
        <dbReference type="Proteomes" id="UP000215377"/>
    </source>
</evidence>
<feature type="domain" description="HTH arsR-type" evidence="2">
    <location>
        <begin position="1"/>
        <end position="94"/>
    </location>
</feature>
<dbReference type="InterPro" id="IPR036388">
    <property type="entry name" value="WH-like_DNA-bd_sf"/>
</dbReference>
<dbReference type="Gene3D" id="1.10.10.10">
    <property type="entry name" value="Winged helix-like DNA-binding domain superfamily/Winged helix DNA-binding domain"/>
    <property type="match status" value="1"/>
</dbReference>
<dbReference type="CDD" id="cd16345">
    <property type="entry name" value="LMWP_ArsC"/>
    <property type="match status" value="1"/>
</dbReference>
<evidence type="ECO:0000259" key="2">
    <source>
        <dbReference type="PROSITE" id="PS50987"/>
    </source>
</evidence>
<keyword evidence="1" id="KW-0059">Arsenical resistance</keyword>
<dbReference type="SMART" id="SM00418">
    <property type="entry name" value="HTH_ARSR"/>
    <property type="match status" value="1"/>
</dbReference>
<dbReference type="OrthoDB" id="9793058at2"/>
<dbReference type="SMART" id="SM00226">
    <property type="entry name" value="LMWPc"/>
    <property type="match status" value="1"/>
</dbReference>
<dbReference type="CDD" id="cd00090">
    <property type="entry name" value="HTH_ARSR"/>
    <property type="match status" value="1"/>
</dbReference>
<dbReference type="InterPro" id="IPR036196">
    <property type="entry name" value="Ptyr_pPase_sf"/>
</dbReference>
<dbReference type="InterPro" id="IPR023485">
    <property type="entry name" value="Ptyr_pPase"/>
</dbReference>
<dbReference type="Pfam" id="PF01451">
    <property type="entry name" value="LMWPc"/>
    <property type="match status" value="1"/>
</dbReference>
<dbReference type="PRINTS" id="PR00778">
    <property type="entry name" value="HTHARSR"/>
</dbReference>
<evidence type="ECO:0000256" key="1">
    <source>
        <dbReference type="ARBA" id="ARBA00022849"/>
    </source>
</evidence>
<proteinExistence type="predicted"/>
<keyword evidence="4" id="KW-1185">Reference proteome</keyword>
<dbReference type="Proteomes" id="UP000215377">
    <property type="component" value="Unassembled WGS sequence"/>
</dbReference>
<dbReference type="PANTHER" id="PTHR43428">
    <property type="entry name" value="ARSENATE REDUCTASE"/>
    <property type="match status" value="1"/>
</dbReference>
<sequence length="279" mass="30439">METDVADRLSALAHERRLDVFRLLMRRYPDAVPAGEIASALGLRANTTSVYLSILRRAGLISQTRSGTFQLYQIRMESVQDMFGRMLGDCCRNRPDLCLPGPTQRSLPLPDPTAERPLHVLFLCTHNSARSIIAEAMLRAAGPRFRAHSAGTDPAEAPHPAALDLLRQHGLDTSGLTSDPVEKMLDCGIEMDMVITVCDDAANGDDVHWPGAPLHAHWGVEDPLDTGSEAELRESMARAFAQIHRRITAFTALPIGTLPPAALQGQLDDIGRLRTPVTA</sequence>
<dbReference type="GO" id="GO:0003700">
    <property type="term" value="F:DNA-binding transcription factor activity"/>
    <property type="evidence" value="ECO:0007669"/>
    <property type="project" value="InterPro"/>
</dbReference>
<dbReference type="Gene3D" id="3.40.50.2300">
    <property type="match status" value="1"/>
</dbReference>
<evidence type="ECO:0000313" key="3">
    <source>
        <dbReference type="EMBL" id="OWU77404.1"/>
    </source>
</evidence>
<dbReference type="SUPFAM" id="SSF52788">
    <property type="entry name" value="Phosphotyrosine protein phosphatases I"/>
    <property type="match status" value="1"/>
</dbReference>
<dbReference type="GO" id="GO:0046685">
    <property type="term" value="P:response to arsenic-containing substance"/>
    <property type="evidence" value="ECO:0007669"/>
    <property type="project" value="UniProtKB-KW"/>
</dbReference>
<accession>A0A225NR21</accession>
<gene>
    <name evidence="3" type="ORF">ATO3_01450</name>
</gene>
<organism evidence="3 4">
    <name type="scientific">Marinibacterium profundimaris</name>
    <dbReference type="NCBI Taxonomy" id="1679460"/>
    <lineage>
        <taxon>Bacteria</taxon>
        <taxon>Pseudomonadati</taxon>
        <taxon>Pseudomonadota</taxon>
        <taxon>Alphaproteobacteria</taxon>
        <taxon>Rhodobacterales</taxon>
        <taxon>Paracoccaceae</taxon>
        <taxon>Marinibacterium</taxon>
    </lineage>
</organism>
<comment type="caution">
    <text evidence="3">The sequence shown here is derived from an EMBL/GenBank/DDBJ whole genome shotgun (WGS) entry which is preliminary data.</text>
</comment>
<dbReference type="EMBL" id="AQQR01000001">
    <property type="protein sequence ID" value="OWU77404.1"/>
    <property type="molecule type" value="Genomic_DNA"/>
</dbReference>
<dbReference type="InterPro" id="IPR011991">
    <property type="entry name" value="ArsR-like_HTH"/>
</dbReference>
<protein>
    <recommendedName>
        <fullName evidence="2">HTH arsR-type domain-containing protein</fullName>
    </recommendedName>
</protein>
<reference evidence="3 4" key="1">
    <citation type="submission" date="2013-04" db="EMBL/GenBank/DDBJ databases">
        <title>Oceanicola sp. 22II1-22F33 Genome Sequencing.</title>
        <authorList>
            <person name="Lai Q."/>
            <person name="Li G."/>
            <person name="Shao Z."/>
        </authorList>
    </citation>
    <scope>NUCLEOTIDE SEQUENCE [LARGE SCALE GENOMIC DNA]</scope>
    <source>
        <strain evidence="3 4">22II1-22F33</strain>
    </source>
</reference>